<reference evidence="3 4" key="1">
    <citation type="submission" date="2016-10" db="EMBL/GenBank/DDBJ databases">
        <authorList>
            <person name="de Groot N.N."/>
        </authorList>
    </citation>
    <scope>NUCLEOTIDE SEQUENCE [LARGE SCALE GENOMIC DNA]</scope>
    <source>
        <strain evidence="3 4">CGMCC 1.12333</strain>
    </source>
</reference>
<dbReference type="EMBL" id="FPBK01000002">
    <property type="protein sequence ID" value="SFU39497.1"/>
    <property type="molecule type" value="Genomic_DNA"/>
</dbReference>
<evidence type="ECO:0000313" key="4">
    <source>
        <dbReference type="Proteomes" id="UP000199138"/>
    </source>
</evidence>
<keyword evidence="4" id="KW-1185">Reference proteome</keyword>
<sequence length="517" mass="60446">MITSFSFSCKQEAKKDAVVDFYESEFFKRVQMESIFKDSKTFVDMTPKISKTEILEKYELEKDKPHFNLEHFVQDYFLPVTAQQSHFITDTTKTMYEHISSMWPVLTRNADKYHPYSSLIPLPEPYVVPGGRFREIYYWDSYFTLQGLLVDGKEVLAKDMVDNFSFLIDTLGFIPNGNRNYYLSRSQPPFYAMMVHSVAKHDAATFMNYFPFVLKEYEYWMKGFSNLEKAFEPVNAVVKTDDDTFLNRYWSYSNTPREESYREDVHLAENIQSSEAQKELYRNLRSAAASGWDFSSRWFEKEDDFSSTFTTQLASVDLNCLLYFMETQLAEGFAMKNDSVSKVLYQEKANKRKAFIQKEFWNEERSFFSDFNLKTQKPTNEITLAGLYPLYFKIATKEQAEAVKNTLMTQFLKPGGLVTTLRNTEQQWDAPNGWAPLQYMAVHGLLHYGYRDEAKEIITRWLDLNERVYKNTGKMMEKYNVEDMDLLSGGGEYETQDGFGWTNGVALSFKATLDSIK</sequence>
<evidence type="ECO:0000313" key="3">
    <source>
        <dbReference type="EMBL" id="SFU39497.1"/>
    </source>
</evidence>
<dbReference type="STRING" id="1224947.SAMN05216480_102222"/>
<dbReference type="GO" id="GO:0004555">
    <property type="term" value="F:alpha,alpha-trehalase activity"/>
    <property type="evidence" value="ECO:0007669"/>
    <property type="project" value="InterPro"/>
</dbReference>
<name>A0A1I7FTL6_9FLAO</name>
<proteinExistence type="predicted"/>
<dbReference type="PRINTS" id="PR00744">
    <property type="entry name" value="GLHYDRLASE37"/>
</dbReference>
<dbReference type="Proteomes" id="UP000199138">
    <property type="component" value="Unassembled WGS sequence"/>
</dbReference>
<dbReference type="AlphaFoldDB" id="A0A1I7FTL6"/>
<dbReference type="PANTHER" id="PTHR23403">
    <property type="entry name" value="TREHALASE"/>
    <property type="match status" value="1"/>
</dbReference>
<dbReference type="PROSITE" id="PS00928">
    <property type="entry name" value="TREHALASE_2"/>
    <property type="match status" value="1"/>
</dbReference>
<dbReference type="InterPro" id="IPR012341">
    <property type="entry name" value="6hp_glycosidase-like_sf"/>
</dbReference>
<dbReference type="Gene3D" id="1.50.10.10">
    <property type="match status" value="1"/>
</dbReference>
<dbReference type="PANTHER" id="PTHR23403:SF1">
    <property type="entry name" value="TREHALASE"/>
    <property type="match status" value="1"/>
</dbReference>
<evidence type="ECO:0000256" key="2">
    <source>
        <dbReference type="ARBA" id="ARBA00023295"/>
    </source>
</evidence>
<dbReference type="NCBIfam" id="NF009773">
    <property type="entry name" value="PRK13270.1"/>
    <property type="match status" value="1"/>
</dbReference>
<dbReference type="GO" id="GO:0005993">
    <property type="term" value="P:trehalose catabolic process"/>
    <property type="evidence" value="ECO:0007669"/>
    <property type="project" value="TreeGrafter"/>
</dbReference>
<dbReference type="InterPro" id="IPR018232">
    <property type="entry name" value="Glyco_hydro_37_CS"/>
</dbReference>
<dbReference type="Pfam" id="PF01204">
    <property type="entry name" value="Trehalase"/>
    <property type="match status" value="1"/>
</dbReference>
<dbReference type="InterPro" id="IPR001661">
    <property type="entry name" value="Glyco_hydro_37"/>
</dbReference>
<dbReference type="PROSITE" id="PS00927">
    <property type="entry name" value="TREHALASE_1"/>
    <property type="match status" value="1"/>
</dbReference>
<protein>
    <submittedName>
        <fullName evidence="3">Alpha,alpha-trehalase</fullName>
    </submittedName>
</protein>
<keyword evidence="2" id="KW-0326">Glycosidase</keyword>
<accession>A0A1I7FTL6</accession>
<dbReference type="RefSeq" id="WP_093023899.1">
    <property type="nucleotide sequence ID" value="NZ_FPBK01000002.1"/>
</dbReference>
<organism evidence="3 4">
    <name type="scientific">Pustulibacterium marinum</name>
    <dbReference type="NCBI Taxonomy" id="1224947"/>
    <lineage>
        <taxon>Bacteria</taxon>
        <taxon>Pseudomonadati</taxon>
        <taxon>Bacteroidota</taxon>
        <taxon>Flavobacteriia</taxon>
        <taxon>Flavobacteriales</taxon>
        <taxon>Flavobacteriaceae</taxon>
        <taxon>Pustulibacterium</taxon>
    </lineage>
</organism>
<dbReference type="OrthoDB" id="106887at2"/>
<dbReference type="InterPro" id="IPR008928">
    <property type="entry name" value="6-hairpin_glycosidase_sf"/>
</dbReference>
<keyword evidence="1" id="KW-0378">Hydrolase</keyword>
<gene>
    <name evidence="3" type="ORF">SAMN05216480_102222</name>
</gene>
<dbReference type="SUPFAM" id="SSF48208">
    <property type="entry name" value="Six-hairpin glycosidases"/>
    <property type="match status" value="1"/>
</dbReference>
<evidence type="ECO:0000256" key="1">
    <source>
        <dbReference type="ARBA" id="ARBA00022801"/>
    </source>
</evidence>